<evidence type="ECO:0000313" key="2">
    <source>
        <dbReference type="EMBL" id="DAA02708.1"/>
    </source>
</evidence>
<organism evidence="2">
    <name type="scientific">Drosophila melanogaster</name>
    <name type="common">Fruit fly</name>
    <dbReference type="NCBI Taxonomy" id="7227"/>
    <lineage>
        <taxon>Eukaryota</taxon>
        <taxon>Metazoa</taxon>
        <taxon>Ecdysozoa</taxon>
        <taxon>Arthropoda</taxon>
        <taxon>Hexapoda</taxon>
        <taxon>Insecta</taxon>
        <taxon>Pterygota</taxon>
        <taxon>Neoptera</taxon>
        <taxon>Endopterygota</taxon>
        <taxon>Diptera</taxon>
        <taxon>Brachycera</taxon>
        <taxon>Muscomorpha</taxon>
        <taxon>Ephydroidea</taxon>
        <taxon>Drosophilidae</taxon>
        <taxon>Drosophila</taxon>
        <taxon>Sophophora</taxon>
    </lineage>
</organism>
<proteinExistence type="predicted"/>
<evidence type="ECO:0000256" key="1">
    <source>
        <dbReference type="SAM" id="MobiDB-lite"/>
    </source>
</evidence>
<sequence>MALQTKSVSQLPGHRHFSAINPLGLGHKLLQNPEPQRVKAAPNHLSRWLTAEWLLTVAGSQVGEGLRKERQGKEWKGSQQLANQPARILGYKQPQMLNFRHNQCRVVERGGEAVRSWGSRTRTRNRSKTDSRRQPQANCWQGRSEGSCRGWKEVVCGSHSRLSENEDENEMETQNEARRVETRLDPLALLLLLCGPAHWPTTKWDCVGVSQDESHLPFRTSRAAAFLVGSATLAEKVVPEVNCTCRLCLLPKRVARNRNSNGNCSGMTLSITTVKCGSLSPLRTEFGSPSPALSSPVYLQSAFKDARDARHVSVGVKEREARTKDQSHESCEQTEFCIKCKVMC</sequence>
<reference evidence="2" key="1">
    <citation type="journal article" date="2003" name="Genome Biol.">
        <title>An integrated gene annotation and transcriptional profiling approach towards the full gene content of the Drosophila genome.</title>
        <authorList>
            <person name="Hild M."/>
            <person name="Beckmann B."/>
            <person name="Haas S.A."/>
            <person name="Koch B."/>
            <person name="Solovyev V."/>
            <person name="Busold C."/>
            <person name="Fellenberg K."/>
            <person name="Boutros M."/>
            <person name="Vingron M."/>
            <person name="Sauer F."/>
            <person name="Hoheisel J.D."/>
            <person name="Paro R."/>
        </authorList>
    </citation>
    <scope>NUCLEOTIDE SEQUENCE</scope>
</reference>
<feature type="region of interest" description="Disordered" evidence="1">
    <location>
        <begin position="115"/>
        <end position="145"/>
    </location>
</feature>
<accession>Q6IM04</accession>
<dbReference type="AlphaFoldDB" id="Q6IM04"/>
<gene>
    <name evidence="2" type="ORF">HDC07870</name>
</gene>
<dbReference type="EMBL" id="BK001862">
    <property type="protein sequence ID" value="DAA02708.1"/>
    <property type="molecule type" value="Genomic_DNA"/>
</dbReference>
<name>Q6IM04_DROME</name>
<protein>
    <submittedName>
        <fullName evidence="2">HDC07870</fullName>
    </submittedName>
</protein>